<keyword evidence="2" id="KW-0614">Plasmid</keyword>
<proteinExistence type="predicted"/>
<dbReference type="Proteomes" id="UP001168883">
    <property type="component" value="Unassembled WGS sequence"/>
</dbReference>
<dbReference type="InterPro" id="IPR025669">
    <property type="entry name" value="AAA_dom"/>
</dbReference>
<dbReference type="EMBL" id="JAUMKJ010000092">
    <property type="protein sequence ID" value="MDO3682003.1"/>
    <property type="molecule type" value="Genomic_DNA"/>
</dbReference>
<organism evidence="2 3">
    <name type="scientific">Paenibacillus ehimensis</name>
    <dbReference type="NCBI Taxonomy" id="79264"/>
    <lineage>
        <taxon>Bacteria</taxon>
        <taxon>Bacillati</taxon>
        <taxon>Bacillota</taxon>
        <taxon>Bacilli</taxon>
        <taxon>Bacillales</taxon>
        <taxon>Paenibacillaceae</taxon>
        <taxon>Paenibacillus</taxon>
    </lineage>
</organism>
<accession>A0ABT8VLZ4</accession>
<keyword evidence="3" id="KW-1185">Reference proteome</keyword>
<feature type="domain" description="AAA" evidence="1">
    <location>
        <begin position="4"/>
        <end position="182"/>
    </location>
</feature>
<dbReference type="PANTHER" id="PTHR13696">
    <property type="entry name" value="P-LOOP CONTAINING NUCLEOSIDE TRIPHOSPHATE HYDROLASE"/>
    <property type="match status" value="1"/>
</dbReference>
<dbReference type="InterPro" id="IPR050678">
    <property type="entry name" value="DNA_Partitioning_ATPase"/>
</dbReference>
<sequence>MAVVYAVSANKGGVGKTSFVTNIATAIVMKQPKARVLIVDTDPQGNASMAFGKAPAQFEQTIFDVLVDGVPMESVKVSLMDRLDLVPANKDMATLVFDVLADVETYNRPLYLLKGPLDAIRDQYDFIFIDTPPDMGLIAGNVFAAADRVIIPFEPETFAVAGIIQVIEVIEDFQKKHRPELVIDGIVAMKVDTRTTLHSEMLPKARQYCVSHGLHMYQSVISKSIRFANATAYEGRPAVVADPGNHLVDAYYEVLEEVLAHGKEQAQITS</sequence>
<name>A0ABT8VLZ4_9BACL</name>
<evidence type="ECO:0000259" key="1">
    <source>
        <dbReference type="Pfam" id="PF13614"/>
    </source>
</evidence>
<dbReference type="PANTHER" id="PTHR13696:SF52">
    <property type="entry name" value="PARA FAMILY PROTEIN CT_582"/>
    <property type="match status" value="1"/>
</dbReference>
<protein>
    <submittedName>
        <fullName evidence="2">ParA family protein</fullName>
    </submittedName>
</protein>
<evidence type="ECO:0000313" key="3">
    <source>
        <dbReference type="Proteomes" id="UP001168883"/>
    </source>
</evidence>
<evidence type="ECO:0000313" key="2">
    <source>
        <dbReference type="EMBL" id="MDO3682003.1"/>
    </source>
</evidence>
<gene>
    <name evidence="2" type="ORF">Q3C12_33955</name>
</gene>
<dbReference type="InterPro" id="IPR027417">
    <property type="entry name" value="P-loop_NTPase"/>
</dbReference>
<reference evidence="2" key="1">
    <citation type="submission" date="2023-07" db="EMBL/GenBank/DDBJ databases">
        <authorList>
            <person name="Aktuganov G."/>
            <person name="Boyko T."/>
            <person name="Delegan Y."/>
            <person name="Galimzianova N."/>
            <person name="Gilvanova E."/>
            <person name="Korobov V."/>
            <person name="Kuzmina L."/>
            <person name="Melentiev A."/>
            <person name="Milman P."/>
            <person name="Ryabova A."/>
            <person name="Stupak E."/>
            <person name="Yasakov T."/>
            <person name="Zharikova N."/>
            <person name="Zhurenko E."/>
        </authorList>
    </citation>
    <scope>NUCLEOTIDE SEQUENCE</scope>
    <source>
        <strain evidence="2">IB-739</strain>
        <plasmid evidence="2">pLPM_part_2</plasmid>
    </source>
</reference>
<dbReference type="Gene3D" id="3.40.50.300">
    <property type="entry name" value="P-loop containing nucleotide triphosphate hydrolases"/>
    <property type="match status" value="1"/>
</dbReference>
<dbReference type="CDD" id="cd02042">
    <property type="entry name" value="ParAB_family"/>
    <property type="match status" value="1"/>
</dbReference>
<dbReference type="RefSeq" id="WP_302881502.1">
    <property type="nucleotide sequence ID" value="NZ_JAUMKJ010000092.1"/>
</dbReference>
<geneLocation type="plasmid" evidence="2">
    <name>pLPM_part_2</name>
</geneLocation>
<dbReference type="Pfam" id="PF13614">
    <property type="entry name" value="AAA_31"/>
    <property type="match status" value="1"/>
</dbReference>
<comment type="caution">
    <text evidence="2">The sequence shown here is derived from an EMBL/GenBank/DDBJ whole genome shotgun (WGS) entry which is preliminary data.</text>
</comment>
<dbReference type="SUPFAM" id="SSF52540">
    <property type="entry name" value="P-loop containing nucleoside triphosphate hydrolases"/>
    <property type="match status" value="1"/>
</dbReference>